<keyword evidence="2" id="KW-1185">Reference proteome</keyword>
<dbReference type="AlphaFoldDB" id="A0A6A5R9N1"/>
<reference evidence="1" key="1">
    <citation type="journal article" date="2020" name="Stud. Mycol.">
        <title>101 Dothideomycetes genomes: a test case for predicting lifestyles and emergence of pathogens.</title>
        <authorList>
            <person name="Haridas S."/>
            <person name="Albert R."/>
            <person name="Binder M."/>
            <person name="Bloem J."/>
            <person name="Labutti K."/>
            <person name="Salamov A."/>
            <person name="Andreopoulos B."/>
            <person name="Baker S."/>
            <person name="Barry K."/>
            <person name="Bills G."/>
            <person name="Bluhm B."/>
            <person name="Cannon C."/>
            <person name="Castanera R."/>
            <person name="Culley D."/>
            <person name="Daum C."/>
            <person name="Ezra D."/>
            <person name="Gonzalez J."/>
            <person name="Henrissat B."/>
            <person name="Kuo A."/>
            <person name="Liang C."/>
            <person name="Lipzen A."/>
            <person name="Lutzoni F."/>
            <person name="Magnuson J."/>
            <person name="Mondo S."/>
            <person name="Nolan M."/>
            <person name="Ohm R."/>
            <person name="Pangilinan J."/>
            <person name="Park H.-J."/>
            <person name="Ramirez L."/>
            <person name="Alfaro M."/>
            <person name="Sun H."/>
            <person name="Tritt A."/>
            <person name="Yoshinaga Y."/>
            <person name="Zwiers L.-H."/>
            <person name="Turgeon B."/>
            <person name="Goodwin S."/>
            <person name="Spatafora J."/>
            <person name="Crous P."/>
            <person name="Grigoriev I."/>
        </authorList>
    </citation>
    <scope>NUCLEOTIDE SEQUENCE</scope>
    <source>
        <strain evidence="1">CBS 183.55</strain>
    </source>
</reference>
<accession>A0A6A5R9N1</accession>
<dbReference type="RefSeq" id="XP_033444292.1">
    <property type="nucleotide sequence ID" value="XM_033589098.1"/>
</dbReference>
<gene>
    <name evidence="1" type="ORF">M421DRAFT_300177</name>
</gene>
<organism evidence="1 2">
    <name type="scientific">Didymella exigua CBS 183.55</name>
    <dbReference type="NCBI Taxonomy" id="1150837"/>
    <lineage>
        <taxon>Eukaryota</taxon>
        <taxon>Fungi</taxon>
        <taxon>Dikarya</taxon>
        <taxon>Ascomycota</taxon>
        <taxon>Pezizomycotina</taxon>
        <taxon>Dothideomycetes</taxon>
        <taxon>Pleosporomycetidae</taxon>
        <taxon>Pleosporales</taxon>
        <taxon>Pleosporineae</taxon>
        <taxon>Didymellaceae</taxon>
        <taxon>Didymella</taxon>
    </lineage>
</organism>
<dbReference type="Proteomes" id="UP000800082">
    <property type="component" value="Unassembled WGS sequence"/>
</dbReference>
<evidence type="ECO:0000313" key="2">
    <source>
        <dbReference type="Proteomes" id="UP000800082"/>
    </source>
</evidence>
<dbReference type="GeneID" id="54346745"/>
<dbReference type="EMBL" id="ML978998">
    <property type="protein sequence ID" value="KAF1924039.1"/>
    <property type="molecule type" value="Genomic_DNA"/>
</dbReference>
<protein>
    <submittedName>
        <fullName evidence="1">Uncharacterized protein</fullName>
    </submittedName>
</protein>
<dbReference type="OrthoDB" id="3794541at2759"/>
<name>A0A6A5R9N1_9PLEO</name>
<evidence type="ECO:0000313" key="1">
    <source>
        <dbReference type="EMBL" id="KAF1924039.1"/>
    </source>
</evidence>
<sequence length="180" mass="19573">MEEFQQAVGADVKTILFRTACHSGGWVVRQNLNRTVLAVAGPQRLSPSWNASESITRRCGSMCASAFSRAREVEVGASAPSPWTGPTCLKLAKDVYEALLTTDRMAKKHDMRLAAQGDNWVAAWPAVSAFSTVDFQARYHKLDVYASTALAPWTATLSVPTAQTRTIRTSVRHACSSSLV</sequence>
<proteinExistence type="predicted"/>